<comment type="catalytic activity">
    <reaction evidence="7">
        <text>ATP + H2O = ADP + phosphate + H(+)</text>
        <dbReference type="Rhea" id="RHEA:13065"/>
        <dbReference type="ChEBI" id="CHEBI:15377"/>
        <dbReference type="ChEBI" id="CHEBI:15378"/>
        <dbReference type="ChEBI" id="CHEBI:30616"/>
        <dbReference type="ChEBI" id="CHEBI:43474"/>
        <dbReference type="ChEBI" id="CHEBI:456216"/>
        <dbReference type="EC" id="3.6.4.13"/>
    </reaction>
</comment>
<dbReference type="Pfam" id="PF04408">
    <property type="entry name" value="WHD_HA2"/>
    <property type="match status" value="1"/>
</dbReference>
<proteinExistence type="inferred from homology"/>
<dbReference type="SMART" id="SM00382">
    <property type="entry name" value="AAA"/>
    <property type="match status" value="1"/>
</dbReference>
<dbReference type="PANTHER" id="PTHR18934">
    <property type="entry name" value="ATP-DEPENDENT RNA HELICASE"/>
    <property type="match status" value="1"/>
</dbReference>
<evidence type="ECO:0000259" key="9">
    <source>
        <dbReference type="PROSITE" id="PS51192"/>
    </source>
</evidence>
<keyword evidence="6" id="KW-0067">ATP-binding</keyword>
<evidence type="ECO:0000256" key="4">
    <source>
        <dbReference type="ARBA" id="ARBA00022801"/>
    </source>
</evidence>
<dbReference type="InterPro" id="IPR001650">
    <property type="entry name" value="Helicase_C-like"/>
</dbReference>
<feature type="domain" description="Helicase C-terminal" evidence="10">
    <location>
        <begin position="287"/>
        <end position="457"/>
    </location>
</feature>
<dbReference type="SUPFAM" id="SSF52540">
    <property type="entry name" value="P-loop containing nucleoside triphosphate hydrolases"/>
    <property type="match status" value="1"/>
</dbReference>
<evidence type="ECO:0000256" key="1">
    <source>
        <dbReference type="ARBA" id="ARBA00008792"/>
    </source>
</evidence>
<dbReference type="InterPro" id="IPR014001">
    <property type="entry name" value="Helicase_ATP-bd"/>
</dbReference>
<evidence type="ECO:0000256" key="6">
    <source>
        <dbReference type="ARBA" id="ARBA00022840"/>
    </source>
</evidence>
<organism evidence="11 12">
    <name type="scientific">Conexibacter arvalis</name>
    <dbReference type="NCBI Taxonomy" id="912552"/>
    <lineage>
        <taxon>Bacteria</taxon>
        <taxon>Bacillati</taxon>
        <taxon>Actinomycetota</taxon>
        <taxon>Thermoleophilia</taxon>
        <taxon>Solirubrobacterales</taxon>
        <taxon>Conexibacteraceae</taxon>
        <taxon>Conexibacter</taxon>
    </lineage>
</organism>
<dbReference type="SMART" id="SM00847">
    <property type="entry name" value="HA2"/>
    <property type="match status" value="1"/>
</dbReference>
<dbReference type="NCBIfam" id="NF008348">
    <property type="entry name" value="PRK11131.1"/>
    <property type="match status" value="1"/>
</dbReference>
<dbReference type="NCBIfam" id="TIGR01967">
    <property type="entry name" value="DEAH_box_HrpA"/>
    <property type="match status" value="1"/>
</dbReference>
<name>A0A840I9L4_9ACTN</name>
<reference evidence="11 12" key="1">
    <citation type="submission" date="2020-08" db="EMBL/GenBank/DDBJ databases">
        <title>Genomic Encyclopedia of Archaeal and Bacterial Type Strains, Phase II (KMG-II): from individual species to whole genera.</title>
        <authorList>
            <person name="Goeker M."/>
        </authorList>
    </citation>
    <scope>NUCLEOTIDE SEQUENCE [LARGE SCALE GENOMIC DNA]</scope>
    <source>
        <strain evidence="11 12">DSM 23288</strain>
    </source>
</reference>
<dbReference type="SMART" id="SM00490">
    <property type="entry name" value="HELICc"/>
    <property type="match status" value="1"/>
</dbReference>
<feature type="compositionally biased region" description="Acidic residues" evidence="8">
    <location>
        <begin position="270"/>
        <end position="286"/>
    </location>
</feature>
<dbReference type="RefSeq" id="WP_183338398.1">
    <property type="nucleotide sequence ID" value="NZ_JACHNU010000001.1"/>
</dbReference>
<evidence type="ECO:0000256" key="7">
    <source>
        <dbReference type="ARBA" id="ARBA00047984"/>
    </source>
</evidence>
<dbReference type="InterPro" id="IPR011709">
    <property type="entry name" value="DEAD-box_helicase_OB_fold"/>
</dbReference>
<feature type="region of interest" description="Disordered" evidence="8">
    <location>
        <begin position="264"/>
        <end position="287"/>
    </location>
</feature>
<dbReference type="PROSITE" id="PS51192">
    <property type="entry name" value="HELICASE_ATP_BIND_1"/>
    <property type="match status" value="1"/>
</dbReference>
<evidence type="ECO:0000259" key="10">
    <source>
        <dbReference type="PROSITE" id="PS51194"/>
    </source>
</evidence>
<dbReference type="Gene3D" id="3.40.50.300">
    <property type="entry name" value="P-loop containing nucleotide triphosphate hydrolases"/>
    <property type="match status" value="2"/>
</dbReference>
<dbReference type="Gene3D" id="1.20.120.1080">
    <property type="match status" value="1"/>
</dbReference>
<evidence type="ECO:0000256" key="3">
    <source>
        <dbReference type="ARBA" id="ARBA00022741"/>
    </source>
</evidence>
<dbReference type="PROSITE" id="PS51194">
    <property type="entry name" value="HELICASE_CTER"/>
    <property type="match status" value="1"/>
</dbReference>
<comment type="caution">
    <text evidence="11">The sequence shown here is derived from an EMBL/GenBank/DDBJ whole genome shotgun (WGS) entry which is preliminary data.</text>
</comment>
<dbReference type="FunFam" id="3.40.50.300:FF:000575">
    <property type="entry name" value="ATP-dependent helicase hrpA"/>
    <property type="match status" value="1"/>
</dbReference>
<keyword evidence="3" id="KW-0547">Nucleotide-binding</keyword>
<dbReference type="CDD" id="cd18791">
    <property type="entry name" value="SF2_C_RHA"/>
    <property type="match status" value="1"/>
</dbReference>
<dbReference type="Pfam" id="PF00270">
    <property type="entry name" value="DEAD"/>
    <property type="match status" value="1"/>
</dbReference>
<dbReference type="FunFam" id="1.20.120.1080:FF:000005">
    <property type="entry name" value="ATP-dependent helicase HrpA"/>
    <property type="match status" value="1"/>
</dbReference>
<dbReference type="Pfam" id="PF21010">
    <property type="entry name" value="HA2_C"/>
    <property type="match status" value="1"/>
</dbReference>
<dbReference type="EC" id="3.6.4.13" evidence="2"/>
<evidence type="ECO:0000313" key="11">
    <source>
        <dbReference type="EMBL" id="MBB4660788.1"/>
    </source>
</evidence>
<gene>
    <name evidence="11" type="ORF">BDZ31_000361</name>
</gene>
<accession>A0A840I9L4</accession>
<dbReference type="InterPro" id="IPR003593">
    <property type="entry name" value="AAA+_ATPase"/>
</dbReference>
<dbReference type="Pfam" id="PF11898">
    <property type="entry name" value="DUF3418"/>
    <property type="match status" value="1"/>
</dbReference>
<dbReference type="FunFam" id="3.40.50.300:FF:000439">
    <property type="entry name" value="ATP-dependent RNA helicase HrpA"/>
    <property type="match status" value="1"/>
</dbReference>
<feature type="domain" description="Helicase ATP-binding" evidence="9">
    <location>
        <begin position="89"/>
        <end position="252"/>
    </location>
</feature>
<dbReference type="InterPro" id="IPR048333">
    <property type="entry name" value="HA2_WH"/>
</dbReference>
<keyword evidence="4 11" id="KW-0378">Hydrolase</keyword>
<comment type="similarity">
    <text evidence="1">Belongs to the DEAD box helicase family. DEAH subfamily.</text>
</comment>
<dbReference type="GO" id="GO:0003724">
    <property type="term" value="F:RNA helicase activity"/>
    <property type="evidence" value="ECO:0007669"/>
    <property type="project" value="UniProtKB-EC"/>
</dbReference>
<dbReference type="InterPro" id="IPR010222">
    <property type="entry name" value="RNA_helicase_HrpA"/>
</dbReference>
<dbReference type="InterPro" id="IPR011545">
    <property type="entry name" value="DEAD/DEAH_box_helicase_dom"/>
</dbReference>
<dbReference type="PANTHER" id="PTHR18934:SF99">
    <property type="entry name" value="ATP-DEPENDENT RNA HELICASE DHX37-RELATED"/>
    <property type="match status" value="1"/>
</dbReference>
<sequence length="1336" mass="149382">MSSQSLPEAPLADLRARLPELTIRDEHRIKRRFDRLRGIHGDEARGEELLKIATEIERAEAKVAARRLLVPQVSYPPQLPVSARKDELAEAIRDNQVVVVAGETGSGKTTQLPKICLELGRGVRGAIAHTQPRRLAARTVAERIAEELNVPLGDAVGYSVRFNDRSSEETLVRLVTDGLLLAQIQRDPLLRRYDTIIVDEAHERSLNIDFLLGCIKRILPKRPELKLIVTSATIDPQRFSAHFDDAPIVEVSGRTYPVEVRYRPLAVEPPEGEDGDGDAPEPDDRDQVDAIGDAVRELQREGRGDVLVFLSGEREIRDTADALSSRFGQRMDILPLYARLATAEQQKVFRAHSRPRVVLATNVAETSLTVPGIRYVVDPGSARISRYSARLKVQRLPIEPVSQASADQRKGRCGRTSDGICIRLYSEEQFEARPRFTDPEILRTNLASVILQMAALGLGSIEEFPFLEPPDRRQVRDGVLLLQELGALAPPRRSDGDGRSRELGALDGGTLTPLGRKLAQLPVDPRLGRMVLEADRLGCASEVIVIAAALSIQDPRERPTEHQAQADQSHARFKDDHSDFAAYLNLWRYVREQQRALSNSQFRKRLKREFLHYLRVREWQDLAGQLREAARSVGVKLNQQHAELPEVHRAILAGLLSHLGVKEASARRRGEYLGARGARFAIFPGSGQARRQPPWVMAAELVETSRLWGRVVARIEPEWVEPLAEHLVRRTHSEPRWEKKRAEVVATERVTLYGLPIVAARTVSYARIDPALARELFIRRALVEEEWQTRHRFFHDNRELIERIEELEHRARRRDILVGDDVLFDFYDERIPAEVVSGAHFDSWWKRARQRDPRLLTFTRELLVDRDKAAGALDERARPDSWSQGTLELPLTYHFEPGADHDGVTAHVPLSALAGLREQGFEWLVPAFRLELVTALIRSLPKELRRPLVPVPDVAAQIVGALTPEDVARGALLDTIARLIGRVRGVRVAPGDFDRSRLPAWLRMRFSIEDERGRVLAEGDDLEALRARVRPRLQAQLTRRAGSSLERTGLSAWTIGTLPRTVELPGSGGIAKAYPALVDEGSTVGVKVLDTPAQQWAAMHAGTRRLLLLSVPPATVRQVQKQLGMGDALALAAAPHGGAGPALDDALLAAVDGLMAEAGGPAWDAAGFQRLRDHVAGELFERTLQLARQVARILALRGEIMERIAQLSAAQFEPVRLDVARQLGRLVYPGFVAATGAARLPDVERYLRGALHRLERVPDHRAADADRMKAVHELEEAVRERRDSWPPGRPMPPVMFELQWQLEELRMSHFAQGLGVRGQVSSKRIRRLLAEAWAAG</sequence>
<dbReference type="Proteomes" id="UP000585272">
    <property type="component" value="Unassembled WGS sequence"/>
</dbReference>
<dbReference type="Pfam" id="PF07717">
    <property type="entry name" value="OB_NTP_bind"/>
    <property type="match status" value="1"/>
</dbReference>
<protein>
    <recommendedName>
        <fullName evidence="2">RNA helicase</fullName>
        <ecNumber evidence="2">3.6.4.13</ecNumber>
    </recommendedName>
</protein>
<dbReference type="GO" id="GO:0016787">
    <property type="term" value="F:hydrolase activity"/>
    <property type="evidence" value="ECO:0007669"/>
    <property type="project" value="UniProtKB-KW"/>
</dbReference>
<dbReference type="InterPro" id="IPR027417">
    <property type="entry name" value="P-loop_NTPase"/>
</dbReference>
<keyword evidence="12" id="KW-1185">Reference proteome</keyword>
<evidence type="ECO:0000256" key="2">
    <source>
        <dbReference type="ARBA" id="ARBA00012552"/>
    </source>
</evidence>
<dbReference type="SMART" id="SM00487">
    <property type="entry name" value="DEXDc"/>
    <property type="match status" value="1"/>
</dbReference>
<evidence type="ECO:0000256" key="8">
    <source>
        <dbReference type="SAM" id="MobiDB-lite"/>
    </source>
</evidence>
<keyword evidence="5 11" id="KW-0347">Helicase</keyword>
<dbReference type="InterPro" id="IPR007502">
    <property type="entry name" value="Helicase-assoc_dom"/>
</dbReference>
<evidence type="ECO:0000313" key="12">
    <source>
        <dbReference type="Proteomes" id="UP000585272"/>
    </source>
</evidence>
<dbReference type="GO" id="GO:0003723">
    <property type="term" value="F:RNA binding"/>
    <property type="evidence" value="ECO:0007669"/>
    <property type="project" value="TreeGrafter"/>
</dbReference>
<dbReference type="Pfam" id="PF00271">
    <property type="entry name" value="Helicase_C"/>
    <property type="match status" value="1"/>
</dbReference>
<dbReference type="GO" id="GO:0005524">
    <property type="term" value="F:ATP binding"/>
    <property type="evidence" value="ECO:0007669"/>
    <property type="project" value="UniProtKB-KW"/>
</dbReference>
<dbReference type="InterPro" id="IPR024590">
    <property type="entry name" value="HrpA_C"/>
</dbReference>
<evidence type="ECO:0000256" key="5">
    <source>
        <dbReference type="ARBA" id="ARBA00022806"/>
    </source>
</evidence>
<dbReference type="EMBL" id="JACHNU010000001">
    <property type="protein sequence ID" value="MBB4660788.1"/>
    <property type="molecule type" value="Genomic_DNA"/>
</dbReference>